<keyword evidence="1" id="KW-0812">Transmembrane</keyword>
<evidence type="ECO:0000256" key="1">
    <source>
        <dbReference type="SAM" id="Phobius"/>
    </source>
</evidence>
<evidence type="ECO:0000313" key="2">
    <source>
        <dbReference type="EMBL" id="SNT20179.1"/>
    </source>
</evidence>
<keyword evidence="3" id="KW-1185">Reference proteome</keyword>
<name>A0A239KRM9_9ACTN</name>
<proteinExistence type="predicted"/>
<protein>
    <recommendedName>
        <fullName evidence="4">PH domain-containing protein</fullName>
    </recommendedName>
</protein>
<accession>A0A239KRM9</accession>
<dbReference type="EMBL" id="FZOF01000016">
    <property type="protein sequence ID" value="SNT20179.1"/>
    <property type="molecule type" value="Genomic_DNA"/>
</dbReference>
<feature type="transmembrane region" description="Helical" evidence="1">
    <location>
        <begin position="42"/>
        <end position="61"/>
    </location>
</feature>
<sequence>MSNSEGAVYEARYGFDRRTSGVLAIAVLFSAVLLMPGTGTPLALRIAGTVLFTGGGLVMAAGSLTRKVAFRVDGTGVLLGGSPLRYRTTTVHVPWEDITEVVLWRQHLPNASVPWVGVSRRKGAPPLPGPGQGPTARALGGALVPVPVEVLLASRAVSGWRLDKQRLAEAVAHFAPGVPIRDGH</sequence>
<organism evidence="2 3">
    <name type="scientific">Actinacidiphila glaucinigra</name>
    <dbReference type="NCBI Taxonomy" id="235986"/>
    <lineage>
        <taxon>Bacteria</taxon>
        <taxon>Bacillati</taxon>
        <taxon>Actinomycetota</taxon>
        <taxon>Actinomycetes</taxon>
        <taxon>Kitasatosporales</taxon>
        <taxon>Streptomycetaceae</taxon>
        <taxon>Actinacidiphila</taxon>
    </lineage>
</organism>
<gene>
    <name evidence="2" type="ORF">SAMN05216252_116106</name>
</gene>
<dbReference type="AlphaFoldDB" id="A0A239KRM9"/>
<dbReference type="RefSeq" id="WP_089226547.1">
    <property type="nucleotide sequence ID" value="NZ_FZOF01000016.1"/>
</dbReference>
<dbReference type="OrthoDB" id="3362695at2"/>
<reference evidence="2 3" key="1">
    <citation type="submission" date="2017-06" db="EMBL/GenBank/DDBJ databases">
        <authorList>
            <person name="Kim H.J."/>
            <person name="Triplett B.A."/>
        </authorList>
    </citation>
    <scope>NUCLEOTIDE SEQUENCE [LARGE SCALE GENOMIC DNA]</scope>
    <source>
        <strain evidence="2 3">CGMCC 4.1858</strain>
    </source>
</reference>
<feature type="transmembrane region" description="Helical" evidence="1">
    <location>
        <begin position="20"/>
        <end position="36"/>
    </location>
</feature>
<evidence type="ECO:0000313" key="3">
    <source>
        <dbReference type="Proteomes" id="UP000198280"/>
    </source>
</evidence>
<keyword evidence="1" id="KW-1133">Transmembrane helix</keyword>
<keyword evidence="1" id="KW-0472">Membrane</keyword>
<dbReference type="Proteomes" id="UP000198280">
    <property type="component" value="Unassembled WGS sequence"/>
</dbReference>
<evidence type="ECO:0008006" key="4">
    <source>
        <dbReference type="Google" id="ProtNLM"/>
    </source>
</evidence>